<dbReference type="InterPro" id="IPR011257">
    <property type="entry name" value="DNA_glycosylase"/>
</dbReference>
<dbReference type="Proteomes" id="UP000593574">
    <property type="component" value="Unassembled WGS sequence"/>
</dbReference>
<dbReference type="EMBL" id="JABEZV010000009">
    <property type="protein sequence ID" value="MBA0720058.1"/>
    <property type="molecule type" value="Genomic_DNA"/>
</dbReference>
<dbReference type="Gene3D" id="1.10.340.30">
    <property type="entry name" value="Hypothetical protein, domain 2"/>
    <property type="match status" value="1"/>
</dbReference>
<comment type="caution">
    <text evidence="1">The sequence shown here is derived from an EMBL/GenBank/DDBJ whole genome shotgun (WGS) entry which is preliminary data.</text>
</comment>
<evidence type="ECO:0000313" key="1">
    <source>
        <dbReference type="EMBL" id="MBA0720058.1"/>
    </source>
</evidence>
<gene>
    <name evidence="1" type="ORF">Golax_007698</name>
</gene>
<dbReference type="PANTHER" id="PTHR10242:SF4">
    <property type="entry name" value="OS07G0657600 PROTEIN"/>
    <property type="match status" value="1"/>
</dbReference>
<name>A0A7J9A7N7_9ROSI</name>
<dbReference type="InterPro" id="IPR052054">
    <property type="entry name" value="Oxidative_DNA_repair_enzyme"/>
</dbReference>
<dbReference type="SUPFAM" id="SSF48150">
    <property type="entry name" value="DNA-glycosylase"/>
    <property type="match status" value="1"/>
</dbReference>
<dbReference type="GO" id="GO:0034039">
    <property type="term" value="F:8-oxo-7,8-dihydroguanine DNA N-glycosylase activity"/>
    <property type="evidence" value="ECO:0007669"/>
    <property type="project" value="TreeGrafter"/>
</dbReference>
<dbReference type="PANTHER" id="PTHR10242">
    <property type="entry name" value="8-OXOGUANINE DNA GLYCOSYLASE"/>
    <property type="match status" value="1"/>
</dbReference>
<keyword evidence="2" id="KW-1185">Reference proteome</keyword>
<evidence type="ECO:0008006" key="3">
    <source>
        <dbReference type="Google" id="ProtNLM"/>
    </source>
</evidence>
<dbReference type="GO" id="GO:0006285">
    <property type="term" value="P:base-excision repair, AP site formation"/>
    <property type="evidence" value="ECO:0007669"/>
    <property type="project" value="TreeGrafter"/>
</dbReference>
<dbReference type="GO" id="GO:0005634">
    <property type="term" value="C:nucleus"/>
    <property type="evidence" value="ECO:0007669"/>
    <property type="project" value="TreeGrafter"/>
</dbReference>
<accession>A0A7J9A7N7</accession>
<sequence>MAKEQEENGNGSSSLLVELPLREAAEGFELEKAICSHGLFMLAPNHWDPISRSFSRPLRLTSPPLTVTVSRMLRLSESEENKVREFRSIVEALHGEEEATEYLRSFSGRVFRSPTLFEDMVKCILLCNCQFSRTLSMAKALCELQFEIQHQISSSKAAEDDFIPKTPAGKESKRKLRVSKVSMRLESKFTESKVDNSVSDLQLSQEPLDFVGMGSFPSPEELANFDESFLAKRCNLGYRASRILKLAQGVVQGNIQLTQLEEDCKETSLSSYDKLSQRLRQIDGFGPFTCANVLMCMGFYHVIPADSETIRHLKQTVGRDVELFYAKYAPFQFLAYWAEMWHFYGQRFGKLSELPVSDYKLITASNMKNKKIATRKRSKTSAEE</sequence>
<dbReference type="AlphaFoldDB" id="A0A7J9A7N7"/>
<evidence type="ECO:0000313" key="2">
    <source>
        <dbReference type="Proteomes" id="UP000593574"/>
    </source>
</evidence>
<protein>
    <recommendedName>
        <fullName evidence="3">HhH-GPD domain-containing protein</fullName>
    </recommendedName>
</protein>
<proteinExistence type="predicted"/>
<reference evidence="1 2" key="1">
    <citation type="journal article" date="2019" name="Genome Biol. Evol.">
        <title>Insights into the evolution of the New World diploid cottons (Gossypium, subgenus Houzingenia) based on genome sequencing.</title>
        <authorList>
            <person name="Grover C.E."/>
            <person name="Arick M.A. 2nd"/>
            <person name="Thrash A."/>
            <person name="Conover J.L."/>
            <person name="Sanders W.S."/>
            <person name="Peterson D.G."/>
            <person name="Frelichowski J.E."/>
            <person name="Scheffler J.A."/>
            <person name="Scheffler B.E."/>
            <person name="Wendel J.F."/>
        </authorList>
    </citation>
    <scope>NUCLEOTIDE SEQUENCE [LARGE SCALE GENOMIC DNA]</scope>
    <source>
        <strain evidence="1">4</strain>
        <tissue evidence="1">Leaf</tissue>
    </source>
</reference>
<organism evidence="1 2">
    <name type="scientific">Gossypium laxum</name>
    <dbReference type="NCBI Taxonomy" id="34288"/>
    <lineage>
        <taxon>Eukaryota</taxon>
        <taxon>Viridiplantae</taxon>
        <taxon>Streptophyta</taxon>
        <taxon>Embryophyta</taxon>
        <taxon>Tracheophyta</taxon>
        <taxon>Spermatophyta</taxon>
        <taxon>Magnoliopsida</taxon>
        <taxon>eudicotyledons</taxon>
        <taxon>Gunneridae</taxon>
        <taxon>Pentapetalae</taxon>
        <taxon>rosids</taxon>
        <taxon>malvids</taxon>
        <taxon>Malvales</taxon>
        <taxon>Malvaceae</taxon>
        <taxon>Malvoideae</taxon>
        <taxon>Gossypium</taxon>
    </lineage>
</organism>